<dbReference type="AlphaFoldDB" id="A0AAF5CTN5"/>
<feature type="region of interest" description="Disordered" evidence="1">
    <location>
        <begin position="45"/>
        <end position="72"/>
    </location>
</feature>
<evidence type="ECO:0000313" key="3">
    <source>
        <dbReference type="WBParaSite" id="TCONS_00000868.p1"/>
    </source>
</evidence>
<evidence type="ECO:0000313" key="2">
    <source>
        <dbReference type="Proteomes" id="UP000035681"/>
    </source>
</evidence>
<dbReference type="Proteomes" id="UP000035681">
    <property type="component" value="Unplaced"/>
</dbReference>
<protein>
    <submittedName>
        <fullName evidence="3">Uncharacterized protein</fullName>
    </submittedName>
</protein>
<proteinExistence type="predicted"/>
<feature type="compositionally biased region" description="Low complexity" evidence="1">
    <location>
        <begin position="89"/>
        <end position="109"/>
    </location>
</feature>
<organism evidence="2 3">
    <name type="scientific">Strongyloides stercoralis</name>
    <name type="common">Threadworm</name>
    <dbReference type="NCBI Taxonomy" id="6248"/>
    <lineage>
        <taxon>Eukaryota</taxon>
        <taxon>Metazoa</taxon>
        <taxon>Ecdysozoa</taxon>
        <taxon>Nematoda</taxon>
        <taxon>Chromadorea</taxon>
        <taxon>Rhabditida</taxon>
        <taxon>Tylenchina</taxon>
        <taxon>Panagrolaimomorpha</taxon>
        <taxon>Strongyloidoidea</taxon>
        <taxon>Strongyloididae</taxon>
        <taxon>Strongyloides</taxon>
    </lineage>
</organism>
<evidence type="ECO:0000256" key="1">
    <source>
        <dbReference type="SAM" id="MobiDB-lite"/>
    </source>
</evidence>
<dbReference type="PANTHER" id="PTHR36516">
    <property type="entry name" value="PROTEIN CBG04168-RELATED"/>
    <property type="match status" value="1"/>
</dbReference>
<dbReference type="WBParaSite" id="TCONS_00000868.p1">
    <property type="protein sequence ID" value="TCONS_00000868.p1"/>
    <property type="gene ID" value="XLOC_000830"/>
</dbReference>
<feature type="region of interest" description="Disordered" evidence="1">
    <location>
        <begin position="85"/>
        <end position="153"/>
    </location>
</feature>
<feature type="compositionally biased region" description="Basic and acidic residues" evidence="1">
    <location>
        <begin position="45"/>
        <end position="54"/>
    </location>
</feature>
<dbReference type="PANTHER" id="PTHR36516:SF5">
    <property type="entry name" value="DOMON DOMAIN-CONTAINING PROTEIN"/>
    <property type="match status" value="1"/>
</dbReference>
<reference evidence="3" key="1">
    <citation type="submission" date="2024-02" db="UniProtKB">
        <authorList>
            <consortium name="WormBaseParasite"/>
        </authorList>
    </citation>
    <scope>IDENTIFICATION</scope>
</reference>
<accession>A0AAF5CTN5</accession>
<feature type="compositionally biased region" description="Polar residues" evidence="1">
    <location>
        <begin position="55"/>
        <end position="71"/>
    </location>
</feature>
<feature type="compositionally biased region" description="Polar residues" evidence="1">
    <location>
        <begin position="110"/>
        <end position="132"/>
    </location>
</feature>
<keyword evidence="2" id="KW-1185">Reference proteome</keyword>
<sequence length="486" mass="53346">MGSFEVNESGNYKIIKNNNPSEAIMMCNMRETCISKSGNEIAKDVAPEGSKINENDISNTLPEQNSNSQIPESEEEAILINKRVEEIPNNNDNSTTTTTTQTISIDTTTPVQTTSVGLTENSSTKNTSNIPESENEDPLSQTPLSSLQTSSTPSIEMLTEAGSGIEITTKNNEIQTTLFQSIPDITTTVENLKKEEINITTTEVPSNTTIPENLTGSTPTFSVSLLDTTTPIIIQETTNVFTTKSAELNNSTEIITNTTATNSSLVLQRNESKEFDNSNESKDLTTKSQEISQAPAINTTTSPNSIDIQEQQTTTINTNIPQEINTTTEALILNVTSTTTSLNINTTTTPQTSTVTNIETVTNQSILNTSTPETINKFLESHESNNSKENKEIIDQINNDNNKNNTCGDNHKDLSICENYMNEYLNRVDVWARQRNDTLDNQLWKACSLLKKVPHVPTLCCHIFNFKCGSHVTRPPTATTTISSLV</sequence>
<name>A0AAF5CTN5_STRER</name>
<feature type="compositionally biased region" description="Low complexity" evidence="1">
    <location>
        <begin position="138"/>
        <end position="153"/>
    </location>
</feature>